<dbReference type="PROSITE" id="PS50883">
    <property type="entry name" value="EAL"/>
    <property type="match status" value="1"/>
</dbReference>
<feature type="domain" description="EAL" evidence="1">
    <location>
        <begin position="10"/>
        <end position="250"/>
    </location>
</feature>
<gene>
    <name evidence="2" type="ORF">KAM348_00330</name>
</gene>
<dbReference type="SMART" id="SM00052">
    <property type="entry name" value="EAL"/>
    <property type="match status" value="1"/>
</dbReference>
<organism evidence="2 3">
    <name type="scientific">Aeromonas caviae</name>
    <name type="common">Aeromonas punctata</name>
    <dbReference type="NCBI Taxonomy" id="648"/>
    <lineage>
        <taxon>Bacteria</taxon>
        <taxon>Pseudomonadati</taxon>
        <taxon>Pseudomonadota</taxon>
        <taxon>Gammaproteobacteria</taxon>
        <taxon>Aeromonadales</taxon>
        <taxon>Aeromonadaceae</taxon>
        <taxon>Aeromonas</taxon>
    </lineage>
</organism>
<reference evidence="2" key="1">
    <citation type="submission" date="2021-07" db="EMBL/GenBank/DDBJ databases">
        <title>Draft genome sequence of carbapenem-resistant Aeromonas spp. in Japan.</title>
        <authorList>
            <person name="Maehana S."/>
            <person name="Suzuki M."/>
            <person name="Kitasato H."/>
        </authorList>
    </citation>
    <scope>NUCLEOTIDE SEQUENCE</scope>
    <source>
        <strain evidence="2">KAM348</strain>
    </source>
</reference>
<evidence type="ECO:0000259" key="1">
    <source>
        <dbReference type="PROSITE" id="PS50883"/>
    </source>
</evidence>
<dbReference type="PANTHER" id="PTHR33121:SF70">
    <property type="entry name" value="SIGNALING PROTEIN YKOW"/>
    <property type="match status" value="1"/>
</dbReference>
<dbReference type="PANTHER" id="PTHR33121">
    <property type="entry name" value="CYCLIC DI-GMP PHOSPHODIESTERASE PDEF"/>
    <property type="match status" value="1"/>
</dbReference>
<dbReference type="GO" id="GO:0071111">
    <property type="term" value="F:cyclic-guanylate-specific phosphodiesterase activity"/>
    <property type="evidence" value="ECO:0007669"/>
    <property type="project" value="InterPro"/>
</dbReference>
<dbReference type="Pfam" id="PF00563">
    <property type="entry name" value="EAL"/>
    <property type="match status" value="1"/>
</dbReference>
<dbReference type="SUPFAM" id="SSF141868">
    <property type="entry name" value="EAL domain-like"/>
    <property type="match status" value="1"/>
</dbReference>
<comment type="caution">
    <text evidence="2">The sequence shown here is derived from an EMBL/GenBank/DDBJ whole genome shotgun (WGS) entry which is preliminary data.</text>
</comment>
<sequence length="250" mass="28341">MFRQVRAMFAFKEEYPVSAMVSMADIVIPFYQPIIGQDRQVKGYEVLARRWDAGNQGYQSIDFAALGEDDALHLDIVMLRAIMRDLPVLAQKGPYALSINLNPALSSPTYRNLLLLVLLQARKLGIAIWFEVLEHVRIKHQHREMIEVLRAHGAHIACDDFGSLACNFQRLMMLPYEIVKLDRSLLLQAVRSTHALNMLTGLVKYLQRLGMAVVCEGVETQAHIEVANRLGCDYQQGYAYAIPSPLSRWA</sequence>
<dbReference type="InterPro" id="IPR035919">
    <property type="entry name" value="EAL_sf"/>
</dbReference>
<proteinExistence type="predicted"/>
<dbReference type="EMBL" id="BPNL01000001">
    <property type="protein sequence ID" value="GJA52610.1"/>
    <property type="molecule type" value="Genomic_DNA"/>
</dbReference>
<name>A0AAI9KN94_AERCA</name>
<dbReference type="CDD" id="cd01948">
    <property type="entry name" value="EAL"/>
    <property type="match status" value="1"/>
</dbReference>
<evidence type="ECO:0000313" key="3">
    <source>
        <dbReference type="Proteomes" id="UP000887009"/>
    </source>
</evidence>
<dbReference type="InterPro" id="IPR050706">
    <property type="entry name" value="Cyclic-di-GMP_PDE-like"/>
</dbReference>
<dbReference type="AlphaFoldDB" id="A0AAI9KN94"/>
<dbReference type="InterPro" id="IPR001633">
    <property type="entry name" value="EAL_dom"/>
</dbReference>
<dbReference type="Proteomes" id="UP000887009">
    <property type="component" value="Unassembled WGS sequence"/>
</dbReference>
<evidence type="ECO:0000313" key="2">
    <source>
        <dbReference type="EMBL" id="GJA52610.1"/>
    </source>
</evidence>
<dbReference type="Gene3D" id="3.20.20.450">
    <property type="entry name" value="EAL domain"/>
    <property type="match status" value="1"/>
</dbReference>
<protein>
    <submittedName>
        <fullName evidence="2">Diguanylate phosphodiesterase</fullName>
    </submittedName>
</protein>
<accession>A0AAI9KN94</accession>